<dbReference type="Proteomes" id="UP000692954">
    <property type="component" value="Unassembled WGS sequence"/>
</dbReference>
<dbReference type="OrthoDB" id="674604at2759"/>
<dbReference type="EMBL" id="CAJJDN010000305">
    <property type="protein sequence ID" value="CAD8130594.1"/>
    <property type="molecule type" value="Genomic_DNA"/>
</dbReference>
<reference evidence="1" key="1">
    <citation type="submission" date="2021-01" db="EMBL/GenBank/DDBJ databases">
        <authorList>
            <consortium name="Genoscope - CEA"/>
            <person name="William W."/>
        </authorList>
    </citation>
    <scope>NUCLEOTIDE SEQUENCE</scope>
</reference>
<comment type="caution">
    <text evidence="1">The sequence shown here is derived from an EMBL/GenBank/DDBJ whole genome shotgun (WGS) entry which is preliminary data.</text>
</comment>
<dbReference type="AlphaFoldDB" id="A0A8S1RVT3"/>
<gene>
    <name evidence="1" type="ORF">PSON_ATCC_30995.1.T3050014</name>
</gene>
<name>A0A8S1RVT3_9CILI</name>
<protein>
    <submittedName>
        <fullName evidence="1">Uncharacterized protein</fullName>
    </submittedName>
</protein>
<sequence length="50" mass="5656">MVVGCSKQIKVFEFNQGVLNQYQLLTEHAHNVQTQNLMKKSNHLISGSLV</sequence>
<evidence type="ECO:0000313" key="2">
    <source>
        <dbReference type="Proteomes" id="UP000692954"/>
    </source>
</evidence>
<proteinExistence type="predicted"/>
<accession>A0A8S1RVT3</accession>
<evidence type="ECO:0000313" key="1">
    <source>
        <dbReference type="EMBL" id="CAD8130594.1"/>
    </source>
</evidence>
<organism evidence="1 2">
    <name type="scientific">Paramecium sonneborni</name>
    <dbReference type="NCBI Taxonomy" id="65129"/>
    <lineage>
        <taxon>Eukaryota</taxon>
        <taxon>Sar</taxon>
        <taxon>Alveolata</taxon>
        <taxon>Ciliophora</taxon>
        <taxon>Intramacronucleata</taxon>
        <taxon>Oligohymenophorea</taxon>
        <taxon>Peniculida</taxon>
        <taxon>Parameciidae</taxon>
        <taxon>Paramecium</taxon>
    </lineage>
</organism>
<keyword evidence="2" id="KW-1185">Reference proteome</keyword>